<dbReference type="InterPro" id="IPR029044">
    <property type="entry name" value="Nucleotide-diphossugar_trans"/>
</dbReference>
<dbReference type="GeneID" id="33319106"/>
<sequence>MRSLKTSSYILVTPAKNEEDNLPLLARSVINQTIRPRLWVIVNDNSTDGTDRIISSLESEYPWIVGYKIADGFLEYDATMRYSEVVKKGFDIARHLAYNKSIPYGYIGLVDADFILERRFFEKIINEFHKDPSLGIASGGVYLKTPNGKKIFWERTNPKHPRGSPRLFRRECFDDIGGYRRFYTPDVVSNYLARLNGWEVKQVINAIAVQLRPTQSRGGVFRAYIRQGRANYHLGVSPMSLLARVIFMLLFDNRLKAGGLLVGYFSSLLRREDYLIQGKLREFAKKDMGVSNNVKKVLSMVSTGLSRDSLNR</sequence>
<evidence type="ECO:0000313" key="5">
    <source>
        <dbReference type="Proteomes" id="UP000250179"/>
    </source>
</evidence>
<dbReference type="PANTHER" id="PTHR43630:SF1">
    <property type="entry name" value="POLY-BETA-1,6-N-ACETYL-D-GLUCOSAMINE SYNTHASE"/>
    <property type="match status" value="1"/>
</dbReference>
<dbReference type="InterPro" id="IPR001173">
    <property type="entry name" value="Glyco_trans_2-like"/>
</dbReference>
<evidence type="ECO:0000259" key="3">
    <source>
        <dbReference type="Pfam" id="PF00535"/>
    </source>
</evidence>
<evidence type="ECO:0000256" key="1">
    <source>
        <dbReference type="ARBA" id="ARBA00022676"/>
    </source>
</evidence>
<keyword evidence="5" id="KW-1185">Reference proteome</keyword>
<dbReference type="Pfam" id="PF00535">
    <property type="entry name" value="Glycos_transf_2"/>
    <property type="match status" value="1"/>
</dbReference>
<dbReference type="EMBL" id="CP014862">
    <property type="protein sequence ID" value="ASJ02089.1"/>
    <property type="molecule type" value="Genomic_DNA"/>
</dbReference>
<reference evidence="4 5" key="1">
    <citation type="submission" date="2016-03" db="EMBL/GenBank/DDBJ databases">
        <title>Complete genome sequence of Thermococcus profundus strain DT5432.</title>
        <authorList>
            <person name="Oger P.M."/>
        </authorList>
    </citation>
    <scope>NUCLEOTIDE SEQUENCE [LARGE SCALE GENOMIC DNA]</scope>
    <source>
        <strain evidence="4 5">DT 5432</strain>
    </source>
</reference>
<accession>A0A2Z2M9N2</accession>
<dbReference type="OrthoDB" id="46222at2157"/>
<protein>
    <submittedName>
        <fullName evidence="4">Glycosyl transferase</fullName>
    </submittedName>
</protein>
<name>A0A2Z2M9N2_THEPR</name>
<dbReference type="GO" id="GO:0016757">
    <property type="term" value="F:glycosyltransferase activity"/>
    <property type="evidence" value="ECO:0007669"/>
    <property type="project" value="UniProtKB-KW"/>
</dbReference>
<dbReference type="Proteomes" id="UP000250179">
    <property type="component" value="Chromosome"/>
</dbReference>
<dbReference type="SUPFAM" id="SSF53448">
    <property type="entry name" value="Nucleotide-diphospho-sugar transferases"/>
    <property type="match status" value="1"/>
</dbReference>
<dbReference type="Gene3D" id="3.90.550.10">
    <property type="entry name" value="Spore Coat Polysaccharide Biosynthesis Protein SpsA, Chain A"/>
    <property type="match status" value="1"/>
</dbReference>
<dbReference type="CDD" id="cd00761">
    <property type="entry name" value="Glyco_tranf_GTA_type"/>
    <property type="match status" value="1"/>
</dbReference>
<proteinExistence type="predicted"/>
<dbReference type="AlphaFoldDB" id="A0A2Z2M9N2"/>
<keyword evidence="1" id="KW-0328">Glycosyltransferase</keyword>
<feature type="domain" description="Glycosyltransferase 2-like" evidence="3">
    <location>
        <begin position="12"/>
        <end position="156"/>
    </location>
</feature>
<dbReference type="RefSeq" id="WP_198362295.1">
    <property type="nucleotide sequence ID" value="NZ_CP014862.1"/>
</dbReference>
<evidence type="ECO:0000256" key="2">
    <source>
        <dbReference type="ARBA" id="ARBA00022679"/>
    </source>
</evidence>
<dbReference type="KEGG" id="tprf:A3L09_01810"/>
<dbReference type="PANTHER" id="PTHR43630">
    <property type="entry name" value="POLY-BETA-1,6-N-ACETYL-D-GLUCOSAMINE SYNTHASE"/>
    <property type="match status" value="1"/>
</dbReference>
<organism evidence="4 5">
    <name type="scientific">Thermococcus profundus</name>
    <dbReference type="NCBI Taxonomy" id="49899"/>
    <lineage>
        <taxon>Archaea</taxon>
        <taxon>Methanobacteriati</taxon>
        <taxon>Methanobacteriota</taxon>
        <taxon>Thermococci</taxon>
        <taxon>Thermococcales</taxon>
        <taxon>Thermococcaceae</taxon>
        <taxon>Thermococcus</taxon>
    </lineage>
</organism>
<gene>
    <name evidence="4" type="ORF">A3L09_01810</name>
</gene>
<evidence type="ECO:0000313" key="4">
    <source>
        <dbReference type="EMBL" id="ASJ02089.1"/>
    </source>
</evidence>
<keyword evidence="2 4" id="KW-0808">Transferase</keyword>